<name>A0A1H1V042_9ACTN</name>
<dbReference type="Proteomes" id="UP000199103">
    <property type="component" value="Chromosome I"/>
</dbReference>
<protein>
    <submittedName>
        <fullName evidence="1">Uncharacterized protein</fullName>
    </submittedName>
</protein>
<keyword evidence="2" id="KW-1185">Reference proteome</keyword>
<evidence type="ECO:0000313" key="1">
    <source>
        <dbReference type="EMBL" id="SDS78142.1"/>
    </source>
</evidence>
<gene>
    <name evidence="1" type="ORF">SAMN04489812_3010</name>
</gene>
<sequence>MHNELMSLTAQELVAAPRGRSLCLATAEVIDESVAAAWMGAGFRPEDRTKVDELGRVLDRLDVAAVRGWTDPLVFIGPVAHAVDFAMAWQEPEAEDVVAADPAVIEALLPIGEAILASPAAGWWQSPIDLSTLRHTSKYDDAHPPEPPGLAGAADLVRDWRRSAVIGNHRDQLELPDDPTAPYSGVWWSSPSGRNPIPTSTRTLDGLGSIKLVWEEDSFGQCDALVRPLAVTGSPRVYEIDCPQAWTELVRRYPLDVSASRRHDWYRATGRDGGWLIPDYVAVAADWDAIHLTVAGYLSTALRALPVVDGHATVLAGWDPDQTWWLADLLQLAGPAEHWRSVESADGPDLGWQPVSAPGR</sequence>
<proteinExistence type="predicted"/>
<dbReference type="EMBL" id="LT629772">
    <property type="protein sequence ID" value="SDS78142.1"/>
    <property type="molecule type" value="Genomic_DNA"/>
</dbReference>
<accession>A0A1H1V042</accession>
<organism evidence="1 2">
    <name type="scientific">Microlunatus soli</name>
    <dbReference type="NCBI Taxonomy" id="630515"/>
    <lineage>
        <taxon>Bacteria</taxon>
        <taxon>Bacillati</taxon>
        <taxon>Actinomycetota</taxon>
        <taxon>Actinomycetes</taxon>
        <taxon>Propionibacteriales</taxon>
        <taxon>Propionibacteriaceae</taxon>
        <taxon>Microlunatus</taxon>
    </lineage>
</organism>
<reference evidence="1 2" key="1">
    <citation type="submission" date="2016-10" db="EMBL/GenBank/DDBJ databases">
        <authorList>
            <person name="de Groot N.N."/>
        </authorList>
    </citation>
    <scope>NUCLEOTIDE SEQUENCE [LARGE SCALE GENOMIC DNA]</scope>
    <source>
        <strain evidence="1 2">DSM 21800</strain>
    </source>
</reference>
<dbReference type="AlphaFoldDB" id="A0A1H1V042"/>
<evidence type="ECO:0000313" key="2">
    <source>
        <dbReference type="Proteomes" id="UP000199103"/>
    </source>
</evidence>
<dbReference type="STRING" id="630515.SAMN04489812_3010"/>